<dbReference type="AlphaFoldDB" id="A0A5B7GBW5"/>
<sequence>MSASVLLVLLCDAGKDGGETVLKTSLVVSVALEIYRDERCRSIVKCDNGPNSETPRLFSKATEMISGVSKSVSLFNNVEFMSLCF</sequence>
<organism evidence="1 2">
    <name type="scientific">Portunus trituberculatus</name>
    <name type="common">Swimming crab</name>
    <name type="synonym">Neptunus trituberculatus</name>
    <dbReference type="NCBI Taxonomy" id="210409"/>
    <lineage>
        <taxon>Eukaryota</taxon>
        <taxon>Metazoa</taxon>
        <taxon>Ecdysozoa</taxon>
        <taxon>Arthropoda</taxon>
        <taxon>Crustacea</taxon>
        <taxon>Multicrustacea</taxon>
        <taxon>Malacostraca</taxon>
        <taxon>Eumalacostraca</taxon>
        <taxon>Eucarida</taxon>
        <taxon>Decapoda</taxon>
        <taxon>Pleocyemata</taxon>
        <taxon>Brachyura</taxon>
        <taxon>Eubrachyura</taxon>
        <taxon>Portunoidea</taxon>
        <taxon>Portunidae</taxon>
        <taxon>Portuninae</taxon>
        <taxon>Portunus</taxon>
    </lineage>
</organism>
<keyword evidence="2" id="KW-1185">Reference proteome</keyword>
<accession>A0A5B7GBW5</accession>
<protein>
    <submittedName>
        <fullName evidence="1">Uncharacterized protein</fullName>
    </submittedName>
</protein>
<reference evidence="1 2" key="1">
    <citation type="submission" date="2019-05" db="EMBL/GenBank/DDBJ databases">
        <title>Another draft genome of Portunus trituberculatus and its Hox gene families provides insights of decapod evolution.</title>
        <authorList>
            <person name="Jeong J.-H."/>
            <person name="Song I."/>
            <person name="Kim S."/>
            <person name="Choi T."/>
            <person name="Kim D."/>
            <person name="Ryu S."/>
            <person name="Kim W."/>
        </authorList>
    </citation>
    <scope>NUCLEOTIDE SEQUENCE [LARGE SCALE GENOMIC DNA]</scope>
    <source>
        <tissue evidence="1">Muscle</tissue>
    </source>
</reference>
<comment type="caution">
    <text evidence="1">The sequence shown here is derived from an EMBL/GenBank/DDBJ whole genome shotgun (WGS) entry which is preliminary data.</text>
</comment>
<gene>
    <name evidence="1" type="ORF">E2C01_049070</name>
</gene>
<name>A0A5B7GBW5_PORTR</name>
<evidence type="ECO:0000313" key="2">
    <source>
        <dbReference type="Proteomes" id="UP000324222"/>
    </source>
</evidence>
<dbReference type="EMBL" id="VSRR010012923">
    <property type="protein sequence ID" value="MPC55139.1"/>
    <property type="molecule type" value="Genomic_DNA"/>
</dbReference>
<proteinExistence type="predicted"/>
<evidence type="ECO:0000313" key="1">
    <source>
        <dbReference type="EMBL" id="MPC55139.1"/>
    </source>
</evidence>
<dbReference type="Proteomes" id="UP000324222">
    <property type="component" value="Unassembled WGS sequence"/>
</dbReference>